<dbReference type="AlphaFoldDB" id="A0A367IZ35"/>
<protein>
    <recommendedName>
        <fullName evidence="4">Programmed cell death protein 7</fullName>
    </recommendedName>
</protein>
<keyword evidence="3" id="KW-1185">Reference proteome</keyword>
<name>A0A367IZ35_RHIAZ</name>
<dbReference type="InterPro" id="IPR052831">
    <property type="entry name" value="Apoptosis_promoter"/>
</dbReference>
<evidence type="ECO:0000313" key="3">
    <source>
        <dbReference type="Proteomes" id="UP000252139"/>
    </source>
</evidence>
<proteinExistence type="predicted"/>
<reference evidence="2 3" key="1">
    <citation type="journal article" date="2018" name="G3 (Bethesda)">
        <title>Phylogenetic and Phylogenomic Definition of Rhizopus Species.</title>
        <authorList>
            <person name="Gryganskyi A.P."/>
            <person name="Golan J."/>
            <person name="Dolatabadi S."/>
            <person name="Mondo S."/>
            <person name="Robb S."/>
            <person name="Idnurm A."/>
            <person name="Muszewska A."/>
            <person name="Steczkiewicz K."/>
            <person name="Masonjones S."/>
            <person name="Liao H.L."/>
            <person name="Gajdeczka M.T."/>
            <person name="Anike F."/>
            <person name="Vuek A."/>
            <person name="Anishchenko I.M."/>
            <person name="Voigt K."/>
            <person name="de Hoog G.S."/>
            <person name="Smith M.E."/>
            <person name="Heitman J."/>
            <person name="Vilgalys R."/>
            <person name="Stajich J.E."/>
        </authorList>
    </citation>
    <scope>NUCLEOTIDE SEQUENCE [LARGE SCALE GENOMIC DNA]</scope>
    <source>
        <strain evidence="2 3">CBS 357.93</strain>
    </source>
</reference>
<keyword evidence="1" id="KW-0175">Coiled coil</keyword>
<organism evidence="2 3">
    <name type="scientific">Rhizopus azygosporus</name>
    <name type="common">Rhizopus microsporus var. azygosporus</name>
    <dbReference type="NCBI Taxonomy" id="86630"/>
    <lineage>
        <taxon>Eukaryota</taxon>
        <taxon>Fungi</taxon>
        <taxon>Fungi incertae sedis</taxon>
        <taxon>Mucoromycota</taxon>
        <taxon>Mucoromycotina</taxon>
        <taxon>Mucoromycetes</taxon>
        <taxon>Mucorales</taxon>
        <taxon>Mucorineae</taxon>
        <taxon>Rhizopodaceae</taxon>
        <taxon>Rhizopus</taxon>
    </lineage>
</organism>
<comment type="caution">
    <text evidence="2">The sequence shown here is derived from an EMBL/GenBank/DDBJ whole genome shotgun (WGS) entry which is preliminary data.</text>
</comment>
<evidence type="ECO:0000256" key="1">
    <source>
        <dbReference type="SAM" id="Coils"/>
    </source>
</evidence>
<dbReference type="Proteomes" id="UP000252139">
    <property type="component" value="Unassembled WGS sequence"/>
</dbReference>
<dbReference type="EMBL" id="PJQL01002835">
    <property type="protein sequence ID" value="RCH82944.1"/>
    <property type="molecule type" value="Genomic_DNA"/>
</dbReference>
<sequence length="284" mass="34137">MSITRTKARLGEAISLYEQLSQEIKDTNNAATMTDEQWASYIRTLGHDAARLIQTSRSMDNDHLMRALLNKQRKLERHKAWKKRARKREKHEQRLVEKRNKQWIKEIEWKVTTAKVQKDTKDQKERETRTKIKELSRLLTKLTELRNLRRKKLESQGHFFADDGNEFFNKVKEWHEQQEKEEPERKELIIDEQDHWKHMELDRTAYEYWCQANQSTSALLRIRKEWDQYIWKNHERDESDPVGKIPPTFVKPSPPANWKSFFCLQQVVSGQLELVELLEVDALD</sequence>
<dbReference type="GO" id="GO:0005689">
    <property type="term" value="C:U12-type spliceosomal complex"/>
    <property type="evidence" value="ECO:0007669"/>
    <property type="project" value="TreeGrafter"/>
</dbReference>
<evidence type="ECO:0000313" key="2">
    <source>
        <dbReference type="EMBL" id="RCH82944.1"/>
    </source>
</evidence>
<dbReference type="STRING" id="86630.A0A367IZ35"/>
<gene>
    <name evidence="2" type="ORF">CU097_005825</name>
</gene>
<accession>A0A367IZ35</accession>
<feature type="coiled-coil region" evidence="1">
    <location>
        <begin position="10"/>
        <end position="37"/>
    </location>
</feature>
<dbReference type="PANTHER" id="PTHR48190">
    <property type="entry name" value="PROGRAMMED CELL DEATH PROTEIN 7"/>
    <property type="match status" value="1"/>
</dbReference>
<dbReference type="PANTHER" id="PTHR48190:SF2">
    <property type="entry name" value="PROGRAMMED CELL DEATH PROTEIN 7"/>
    <property type="match status" value="1"/>
</dbReference>
<dbReference type="OrthoDB" id="2289628at2759"/>
<evidence type="ECO:0008006" key="4">
    <source>
        <dbReference type="Google" id="ProtNLM"/>
    </source>
</evidence>